<feature type="domain" description="Thioredoxin" evidence="6">
    <location>
        <begin position="1"/>
        <end position="160"/>
    </location>
</feature>
<evidence type="ECO:0000259" key="6">
    <source>
        <dbReference type="PROSITE" id="PS51352"/>
    </source>
</evidence>
<dbReference type="FunFam" id="3.40.30.10:FF:000010">
    <property type="entry name" value="Glutathione peroxidase"/>
    <property type="match status" value="1"/>
</dbReference>
<evidence type="ECO:0000256" key="3">
    <source>
        <dbReference type="ARBA" id="ARBA00023002"/>
    </source>
</evidence>
<sequence>MLLTVHQFSARTIRGEDKSLADYKGQVLLIVNTATKCGFAPQFKGLQELHDTYKDQGFNVLGFPCNQFKDQEPGNDAEVEQACQINFGVNFPLFSKIDVNGADTHPLYRYLKQQASGLLGASIKWNFTKFLVDQDGNVIKRFSPTTTPRKIESQIRKLLANSTVQV</sequence>
<dbReference type="EMBL" id="WTUZ01000022">
    <property type="protein sequence ID" value="MZQ85138.1"/>
    <property type="molecule type" value="Genomic_DNA"/>
</dbReference>
<dbReference type="PIRSF" id="PIRSF000303">
    <property type="entry name" value="Glutathion_perox"/>
    <property type="match status" value="1"/>
</dbReference>
<dbReference type="PANTHER" id="PTHR11592">
    <property type="entry name" value="GLUTATHIONE PEROXIDASE"/>
    <property type="match status" value="1"/>
</dbReference>
<dbReference type="PROSITE" id="PS51352">
    <property type="entry name" value="THIOREDOXIN_2"/>
    <property type="match status" value="1"/>
</dbReference>
<dbReference type="SUPFAM" id="SSF52833">
    <property type="entry name" value="Thioredoxin-like"/>
    <property type="match status" value="1"/>
</dbReference>
<dbReference type="CDD" id="cd00340">
    <property type="entry name" value="GSH_Peroxidase"/>
    <property type="match status" value="1"/>
</dbReference>
<organism evidence="7 8">
    <name type="scientific">Paenibacillus silvestris</name>
    <dbReference type="NCBI Taxonomy" id="2606219"/>
    <lineage>
        <taxon>Bacteria</taxon>
        <taxon>Bacillati</taxon>
        <taxon>Bacillota</taxon>
        <taxon>Bacilli</taxon>
        <taxon>Bacillales</taxon>
        <taxon>Paenibacillaceae</taxon>
        <taxon>Paenibacillus</taxon>
    </lineage>
</organism>
<proteinExistence type="inferred from homology"/>
<dbReference type="Proteomes" id="UP000481087">
    <property type="component" value="Unassembled WGS sequence"/>
</dbReference>
<feature type="active site" evidence="4">
    <location>
        <position position="37"/>
    </location>
</feature>
<dbReference type="PROSITE" id="PS00763">
    <property type="entry name" value="GLUTATHIONE_PEROXID_2"/>
    <property type="match status" value="1"/>
</dbReference>
<dbReference type="PROSITE" id="PS00460">
    <property type="entry name" value="GLUTATHIONE_PEROXID_1"/>
    <property type="match status" value="1"/>
</dbReference>
<dbReference type="InterPro" id="IPR029760">
    <property type="entry name" value="GPX_CS"/>
</dbReference>
<name>A0A6L8V403_9BACL</name>
<dbReference type="GO" id="GO:0004601">
    <property type="term" value="F:peroxidase activity"/>
    <property type="evidence" value="ECO:0007669"/>
    <property type="project" value="UniProtKB-KW"/>
</dbReference>
<evidence type="ECO:0000256" key="5">
    <source>
        <dbReference type="RuleBase" id="RU000499"/>
    </source>
</evidence>
<evidence type="ECO:0000256" key="1">
    <source>
        <dbReference type="ARBA" id="ARBA00006926"/>
    </source>
</evidence>
<evidence type="ECO:0000256" key="2">
    <source>
        <dbReference type="ARBA" id="ARBA00022559"/>
    </source>
</evidence>
<dbReference type="Pfam" id="PF00255">
    <property type="entry name" value="GSHPx"/>
    <property type="match status" value="1"/>
</dbReference>
<dbReference type="PRINTS" id="PR01011">
    <property type="entry name" value="GLUTPROXDASE"/>
</dbReference>
<evidence type="ECO:0000256" key="4">
    <source>
        <dbReference type="PIRSR" id="PIRSR000303-1"/>
    </source>
</evidence>
<reference evidence="7 8" key="1">
    <citation type="submission" date="2019-12" db="EMBL/GenBank/DDBJ databases">
        <title>Paenibacillus sp. nov. sp. isolated from soil.</title>
        <authorList>
            <person name="Kim J."/>
            <person name="Jeong S.E."/>
            <person name="Jung H.S."/>
            <person name="Jeon C.O."/>
        </authorList>
    </citation>
    <scope>NUCLEOTIDE SEQUENCE [LARGE SCALE GENOMIC DNA]</scope>
    <source>
        <strain evidence="7 8">5J-6</strain>
    </source>
</reference>
<evidence type="ECO:0000313" key="7">
    <source>
        <dbReference type="EMBL" id="MZQ85138.1"/>
    </source>
</evidence>
<protein>
    <recommendedName>
        <fullName evidence="5">Glutathione peroxidase</fullName>
    </recommendedName>
</protein>
<dbReference type="InterPro" id="IPR000889">
    <property type="entry name" value="Glutathione_peroxidase"/>
</dbReference>
<dbReference type="InterPro" id="IPR013766">
    <property type="entry name" value="Thioredoxin_domain"/>
</dbReference>
<keyword evidence="8" id="KW-1185">Reference proteome</keyword>
<dbReference type="PROSITE" id="PS51355">
    <property type="entry name" value="GLUTATHIONE_PEROXID_3"/>
    <property type="match status" value="1"/>
</dbReference>
<comment type="similarity">
    <text evidence="1 5">Belongs to the glutathione peroxidase family.</text>
</comment>
<dbReference type="PANTHER" id="PTHR11592:SF78">
    <property type="entry name" value="GLUTATHIONE PEROXIDASE"/>
    <property type="match status" value="1"/>
</dbReference>
<dbReference type="InterPro" id="IPR036249">
    <property type="entry name" value="Thioredoxin-like_sf"/>
</dbReference>
<comment type="caution">
    <text evidence="7">The sequence shown here is derived from an EMBL/GenBank/DDBJ whole genome shotgun (WGS) entry which is preliminary data.</text>
</comment>
<dbReference type="InterPro" id="IPR029759">
    <property type="entry name" value="GPX_AS"/>
</dbReference>
<dbReference type="GO" id="GO:0034599">
    <property type="term" value="P:cellular response to oxidative stress"/>
    <property type="evidence" value="ECO:0007669"/>
    <property type="project" value="TreeGrafter"/>
</dbReference>
<dbReference type="Gene3D" id="3.40.30.10">
    <property type="entry name" value="Glutaredoxin"/>
    <property type="match status" value="1"/>
</dbReference>
<dbReference type="AlphaFoldDB" id="A0A6L8V403"/>
<keyword evidence="3 5" id="KW-0560">Oxidoreductase</keyword>
<gene>
    <name evidence="7" type="ORF">GQF01_23775</name>
</gene>
<accession>A0A6L8V403</accession>
<evidence type="ECO:0000313" key="8">
    <source>
        <dbReference type="Proteomes" id="UP000481087"/>
    </source>
</evidence>
<keyword evidence="2 5" id="KW-0575">Peroxidase</keyword>